<proteinExistence type="predicted"/>
<keyword evidence="2" id="KW-0614">Plasmid</keyword>
<dbReference type="EMBL" id="AY225511">
    <property type="protein sequence ID" value="AAO61158.1"/>
    <property type="molecule type" value="Genomic_DNA"/>
</dbReference>
<reference evidence="2" key="3">
    <citation type="journal article" date="2003" name="Mol. Microbiol.">
        <title>Linear plasmid SLP2 of Streptomyces lividans is a composite replicon.</title>
        <authorList>
            <person name="Huang C."/>
            <person name="Chen C."/>
            <person name="Tsai H."/>
            <person name="Chen C."/>
            <person name="Lin Y."/>
            <person name="Chen C.W."/>
        </authorList>
    </citation>
    <scope>NUCLEOTIDE SEQUENCE</scope>
    <source>
        <strain evidence="2">1326</strain>
        <plasmid evidence="2">SLP2</plasmid>
    </source>
</reference>
<evidence type="ECO:0000256" key="1">
    <source>
        <dbReference type="SAM" id="MobiDB-lite"/>
    </source>
</evidence>
<dbReference type="AlphaFoldDB" id="Q848F6"/>
<evidence type="ECO:0000313" key="2">
    <source>
        <dbReference type="EMBL" id="AAO61158.1"/>
    </source>
</evidence>
<organism evidence="2">
    <name type="scientific">Streptomyces lividans 1326</name>
    <dbReference type="NCBI Taxonomy" id="1200984"/>
    <lineage>
        <taxon>Bacteria</taxon>
        <taxon>Bacillati</taxon>
        <taxon>Actinomycetota</taxon>
        <taxon>Actinomycetes</taxon>
        <taxon>Kitasatosporales</taxon>
        <taxon>Streptomycetaceae</taxon>
        <taxon>Streptomyces</taxon>
    </lineage>
</organism>
<gene>
    <name evidence="2" type="primary">SLP2.05c</name>
</gene>
<feature type="region of interest" description="Disordered" evidence="1">
    <location>
        <begin position="1"/>
        <end position="51"/>
    </location>
</feature>
<protein>
    <submittedName>
        <fullName evidence="2">Uncharacterized protein</fullName>
    </submittedName>
</protein>
<accession>Q848F6</accession>
<feature type="compositionally biased region" description="Polar residues" evidence="1">
    <location>
        <begin position="1"/>
        <end position="10"/>
    </location>
</feature>
<geneLocation type="plasmid" evidence="2">
    <name>SLP2</name>
</geneLocation>
<sequence length="126" mass="12935">MGHQRAQQGAPSGSRLSDGSGGPGPGRRAAGGVPGSLRDPDRALRALTPGWGQDVGRCAPTACCARSPRPHHRRARCAVLRRACPVPGQTLRAAPPPAASGQTDSHRCAYESAARRPGPGPPLHMG</sequence>
<name>Q848F6_STRLI</name>
<feature type="region of interest" description="Disordered" evidence="1">
    <location>
        <begin position="88"/>
        <end position="126"/>
    </location>
</feature>
<reference evidence="2" key="2">
    <citation type="journal article" date="2002" name="Mol. Microbiol.">
        <title>The terminal proteins of linear Streptomyces chromosomes and plasmids: a novel class of replication priming proteins.</title>
        <authorList>
            <person name="Yang C.C."/>
            <person name="Huang C.H."/>
            <person name="Li C.Y."/>
            <person name="Tsay Y.G."/>
            <person name="Lee S.C."/>
            <person name="Chen C.W."/>
        </authorList>
    </citation>
    <scope>NUCLEOTIDE SEQUENCE</scope>
    <source>
        <strain evidence="2">1326</strain>
        <plasmid evidence="2">SLP2</plasmid>
    </source>
</reference>
<reference evidence="2" key="1">
    <citation type="journal article" date="1993" name="Mol. Microbiol.">
        <title>The conjugative plasmid SLP2 of Streptomyces lividans is a 50 kb linear molecule.</title>
        <authorList>
            <person name="Chen C.W."/>
            <person name="Yu T.W."/>
            <person name="Lin Y.S."/>
            <person name="Kieser H.M."/>
            <person name="Hopwood D.A."/>
        </authorList>
    </citation>
    <scope>NUCLEOTIDE SEQUENCE</scope>
    <source>
        <strain evidence="2">1326</strain>
        <plasmid evidence="2">SLP2</plasmid>
    </source>
</reference>